<dbReference type="Pfam" id="PF02142">
    <property type="entry name" value="MGS"/>
    <property type="match status" value="1"/>
</dbReference>
<feature type="binding site" evidence="17">
    <location>
        <position position="298"/>
    </location>
    <ligand>
        <name>Mn(2+)</name>
        <dbReference type="ChEBI" id="CHEBI:29035"/>
        <label>2</label>
    </ligand>
</feature>
<evidence type="ECO:0000256" key="2">
    <source>
        <dbReference type="ARBA" id="ARBA00005077"/>
    </source>
</evidence>
<sequence>MPKRTDIHKIMVIGSGPIVIGQAAEFDYAGTQACQALKEEGYEVVLVNSNPATIMTDQNMADRVYIEPITLDFVAQIIRKERPDGLLATLGGQTGLNMAVQLANSGILEQEGVQLLGSPLSAIEKAEDRELFRQLMKEIGQPVPQSAIVRNEQEANAFAEEVGFPIIIRPAYTLGGTGGGIANNWREYQEIVERGLTLSPIHQVLVEQSIAGYKEIEYEVMRDAAGTAIVVCNMENFDPVGVHTGDSIVVAPSQTLSDEDYQMLRNASLDIIHALGIEGGCNVQLALDPNSSQYYVIEVNPRVSRSSALASKATGYPIARIATKIAVGYRLDELKNPVTQDSYAAFEPALDYVVTKIPRWPFDKFRSANRALGTQMKATGEVMAIGRTFGESLLKAIRSLEIGTYSLWTKQAAHWSDVDIEKKIAIADDDRLFAIAEALRRGISIEQMHKWSQIDRWFLWQLEKLVQLEQAIADLGRTSLPLPTLLEQNEELIVQAKRHGFPDRELARLLGTDALTIRSWRKEHGIVPVYKMVDTCAGEFAATTPYYYSTYERADEVEESSKKKIVVLGSGPIRIGQGIEFDYCTVHAVWALQREGYEAIVINNNPETVSTDFSTSDRLYFEPLDVEDVLNVIDREQPEGVIVQFGGQTAINLAGPLADAGVRILGTSRENIDAAEDREKFDELLTALEIARPQGRTVTTVEQAVAAAEGLGYPVLVRPSYVLGGRAMQIISDTSELLQYMDEAVEVSDQHPVLIDRYVNGIEAEVDAIADGETVIIPGIMEHIERAGVHSGDSIAVYPPQNLTEDVKAVMEDYATRIARSLQVRGLMNIQFIVHDGKVEVIEVNPRSSRTVPFLSKVTGVPMVQLAMHAVCGGSLAELGYQSGRVAEANTVAVKVPVFSFAKLHQVDISLGPEMKSTGEVMGRDTHYEKALYKGMLAAGTNIPTHGTVLATIADKDKAEAFPLLAEFARLGYRLAATEGTARYLRDRGLEVRIVNKLAQGTPNLADDIRQGRIQLVINTLTKGLKPERDGFRIRRTAVEHGVPCLTSLDTVRSVLDIVKLIHFQTLALGDSPTSAIPSSGWRA</sequence>
<dbReference type="Gene3D" id="3.30.470.20">
    <property type="entry name" value="ATP-grasp fold, B domain"/>
    <property type="match status" value="2"/>
</dbReference>
<dbReference type="PROSITE" id="PS00867">
    <property type="entry name" value="CPSASE_2"/>
    <property type="match status" value="2"/>
</dbReference>
<dbReference type="FunFam" id="3.30.470.20:FF:000001">
    <property type="entry name" value="Carbamoyl-phosphate synthase large chain"/>
    <property type="match status" value="1"/>
</dbReference>
<feature type="binding site" evidence="17">
    <location>
        <position position="843"/>
    </location>
    <ligand>
        <name>ATP</name>
        <dbReference type="ChEBI" id="CHEBI:30616"/>
        <label>2</label>
    </ligand>
</feature>
<dbReference type="PROSITE" id="PS50975">
    <property type="entry name" value="ATP_GRASP"/>
    <property type="match status" value="2"/>
</dbReference>
<evidence type="ECO:0000256" key="16">
    <source>
        <dbReference type="ARBA" id="ARBA00060037"/>
    </source>
</evidence>
<feature type="binding site" evidence="17">
    <location>
        <position position="831"/>
    </location>
    <ligand>
        <name>ATP</name>
        <dbReference type="ChEBI" id="CHEBI:30616"/>
        <label>2</label>
    </ligand>
</feature>
<dbReference type="FunFam" id="3.40.50.20:FF:000002">
    <property type="entry name" value="Carbamoyl-phosphate synthase large chain"/>
    <property type="match status" value="1"/>
</dbReference>
<feature type="binding site" evidence="17">
    <location>
        <position position="298"/>
    </location>
    <ligand>
        <name>Mn(2+)</name>
        <dbReference type="ChEBI" id="CHEBI:29035"/>
        <label>1</label>
    </ligand>
</feature>
<dbReference type="SUPFAM" id="SSF56059">
    <property type="entry name" value="Glutathione synthetase ATP-binding domain-like"/>
    <property type="match status" value="2"/>
</dbReference>
<evidence type="ECO:0000256" key="12">
    <source>
        <dbReference type="ARBA" id="ARBA00022975"/>
    </source>
</evidence>
<feature type="binding site" evidence="17">
    <location>
        <position position="284"/>
    </location>
    <ligand>
        <name>ATP</name>
        <dbReference type="ChEBI" id="CHEBI:30616"/>
        <label>1</label>
    </ligand>
</feature>
<reference evidence="21" key="2">
    <citation type="submission" date="2016-10" db="EMBL/GenBank/DDBJ databases">
        <authorList>
            <person name="de Groot N.N."/>
        </authorList>
    </citation>
    <scope>NUCLEOTIDE SEQUENCE [LARGE SCALE GENOMIC DNA]</scope>
    <source>
        <strain evidence="21">DSM 12489</strain>
    </source>
</reference>
<dbReference type="PROSITE" id="PS00866">
    <property type="entry name" value="CPSASE_1"/>
    <property type="match status" value="2"/>
</dbReference>
<dbReference type="NCBIfam" id="TIGR01369">
    <property type="entry name" value="CPSaseII_lrg"/>
    <property type="match status" value="1"/>
</dbReference>
<dbReference type="FunFam" id="3.30.470.20:FF:000026">
    <property type="entry name" value="Carbamoyl-phosphate synthase large chain"/>
    <property type="match status" value="1"/>
</dbReference>
<evidence type="ECO:0000259" key="19">
    <source>
        <dbReference type="PROSITE" id="PS51855"/>
    </source>
</evidence>
<feature type="binding site" evidence="17">
    <location>
        <position position="718"/>
    </location>
    <ligand>
        <name>ATP</name>
        <dbReference type="ChEBI" id="CHEBI:30616"/>
        <label>2</label>
    </ligand>
</feature>
<keyword evidence="10 17" id="KW-0067">ATP-binding</keyword>
<dbReference type="FunFam" id="1.10.1030.10:FF:000002">
    <property type="entry name" value="Carbamoyl-phosphate synthase large chain"/>
    <property type="match status" value="1"/>
</dbReference>
<name>A0A1H2UYK9_9BACL</name>
<dbReference type="HAMAP" id="MF_01210_B">
    <property type="entry name" value="CPSase_L_chain_B"/>
    <property type="match status" value="1"/>
</dbReference>
<evidence type="ECO:0000256" key="3">
    <source>
        <dbReference type="ARBA" id="ARBA00009799"/>
    </source>
</evidence>
<dbReference type="PROSITE" id="PS51855">
    <property type="entry name" value="MGS"/>
    <property type="match status" value="1"/>
</dbReference>
<dbReference type="EC" id="6.3.5.5" evidence="17"/>
<evidence type="ECO:0000313" key="22">
    <source>
        <dbReference type="Proteomes" id="UP000182589"/>
    </source>
</evidence>
<dbReference type="Proteomes" id="UP001157137">
    <property type="component" value="Unassembled WGS sequence"/>
</dbReference>
<dbReference type="NCBIfam" id="NF009455">
    <property type="entry name" value="PRK12815.1"/>
    <property type="match status" value="1"/>
</dbReference>
<dbReference type="Gene3D" id="3.40.50.20">
    <property type="match status" value="2"/>
</dbReference>
<protein>
    <recommendedName>
        <fullName evidence="17">Carbamoyl phosphate synthase large chain</fullName>
        <ecNumber evidence="17">6.3.4.16</ecNumber>
        <ecNumber evidence="17">6.3.5.5</ecNumber>
    </recommendedName>
    <alternativeName>
        <fullName evidence="17">Carbamoyl phosphate synthetase ammonia chain</fullName>
    </alternativeName>
</protein>
<feature type="region of interest" description="Allosteric domain" evidence="17">
    <location>
        <begin position="941"/>
        <end position="1084"/>
    </location>
</feature>
<evidence type="ECO:0000313" key="20">
    <source>
        <dbReference type="EMBL" id="GLV14598.1"/>
    </source>
</evidence>
<keyword evidence="13" id="KW-0464">Manganese</keyword>
<dbReference type="GO" id="GO:0006526">
    <property type="term" value="P:L-arginine biosynthetic process"/>
    <property type="evidence" value="ECO:0007669"/>
    <property type="project" value="UniProtKB-UniRule"/>
</dbReference>
<feature type="domain" description="ATP-grasp" evidence="18">
    <location>
        <begin position="682"/>
        <end position="872"/>
    </location>
</feature>
<dbReference type="GO" id="GO:0006541">
    <property type="term" value="P:glutamine metabolic process"/>
    <property type="evidence" value="ECO:0007669"/>
    <property type="project" value="TreeGrafter"/>
</dbReference>
<feature type="binding site" evidence="17">
    <location>
        <position position="763"/>
    </location>
    <ligand>
        <name>ATP</name>
        <dbReference type="ChEBI" id="CHEBI:30616"/>
        <label>2</label>
    </ligand>
</feature>
<evidence type="ECO:0000256" key="4">
    <source>
        <dbReference type="ARBA" id="ARBA00022571"/>
    </source>
</evidence>
<dbReference type="AlphaFoldDB" id="A0A1H2UYK9"/>
<gene>
    <name evidence="17" type="primary">carB</name>
    <name evidence="20" type="synonym">pyrAB</name>
    <name evidence="20" type="ORF">Heshes_22820</name>
    <name evidence="21" type="ORF">SAMN04489725_10947</name>
</gene>
<keyword evidence="9 17" id="KW-0547">Nucleotide-binding</keyword>
<dbReference type="NCBIfam" id="NF003671">
    <property type="entry name" value="PRK05294.1"/>
    <property type="match status" value="1"/>
</dbReference>
<evidence type="ECO:0000256" key="8">
    <source>
        <dbReference type="ARBA" id="ARBA00022737"/>
    </source>
</evidence>
<feature type="binding site" evidence="17">
    <location>
        <position position="300"/>
    </location>
    <ligand>
        <name>Mn(2+)</name>
        <dbReference type="ChEBI" id="CHEBI:29035"/>
        <label>2</label>
    </ligand>
</feature>
<feature type="binding site" evidence="17">
    <location>
        <position position="242"/>
    </location>
    <ligand>
        <name>ATP</name>
        <dbReference type="ChEBI" id="CHEBI:30616"/>
        <label>1</label>
    </ligand>
</feature>
<dbReference type="GO" id="GO:0004088">
    <property type="term" value="F:carbamoyl-phosphate synthase (glutamine-hydrolyzing) activity"/>
    <property type="evidence" value="ECO:0007669"/>
    <property type="project" value="UniProtKB-UniRule"/>
</dbReference>
<comment type="similarity">
    <text evidence="3 17">Belongs to the CarB family.</text>
</comment>
<dbReference type="Pfam" id="PF02787">
    <property type="entry name" value="CPSase_L_D3"/>
    <property type="match status" value="1"/>
</dbReference>
<feature type="binding site" evidence="17">
    <location>
        <position position="759"/>
    </location>
    <ligand>
        <name>ATP</name>
        <dbReference type="ChEBI" id="CHEBI:30616"/>
        <label>2</label>
    </ligand>
</feature>
<reference evidence="22" key="1">
    <citation type="submission" date="2016-10" db="EMBL/GenBank/DDBJ databases">
        <authorList>
            <person name="Varghese N."/>
        </authorList>
    </citation>
    <scope>NUCLEOTIDE SEQUENCE [LARGE SCALE GENOMIC DNA]</scope>
    <source>
        <strain evidence="22">DSM 12489</strain>
    </source>
</reference>
<evidence type="ECO:0000313" key="21">
    <source>
        <dbReference type="EMBL" id="SDW60714.1"/>
    </source>
</evidence>
<dbReference type="EMBL" id="BSRA01000014">
    <property type="protein sequence ID" value="GLV14598.1"/>
    <property type="molecule type" value="Genomic_DNA"/>
</dbReference>
<feature type="region of interest" description="Carboxyphosphate synthetic domain" evidence="17">
    <location>
        <begin position="1"/>
        <end position="401"/>
    </location>
</feature>
<dbReference type="Pfam" id="PF02786">
    <property type="entry name" value="CPSase_L_D2"/>
    <property type="match status" value="2"/>
</dbReference>
<dbReference type="InterPro" id="IPR006275">
    <property type="entry name" value="CPSase_lsu"/>
</dbReference>
<comment type="cofactor">
    <cofactor evidence="17">
        <name>Mg(2+)</name>
        <dbReference type="ChEBI" id="CHEBI:18420"/>
    </cofactor>
    <cofactor evidence="17">
        <name>Mn(2+)</name>
        <dbReference type="ChEBI" id="CHEBI:29035"/>
    </cofactor>
    <text evidence="17">Binds 4 Mg(2+) or Mn(2+) ions per subunit.</text>
</comment>
<feature type="binding site" evidence="17">
    <location>
        <position position="298"/>
    </location>
    <ligand>
        <name>Mg(2+)</name>
        <dbReference type="ChEBI" id="CHEBI:18420"/>
        <label>1</label>
    </ligand>
</feature>
<feature type="binding site" evidence="17">
    <location>
        <position position="788"/>
    </location>
    <ligand>
        <name>ATP</name>
        <dbReference type="ChEBI" id="CHEBI:30616"/>
        <label>2</label>
    </ligand>
</feature>
<comment type="pathway">
    <text evidence="17">Pyrimidine metabolism; UMP biosynthesis via de novo pathway; (S)-dihydroorotate from bicarbonate: step 1/3.</text>
</comment>
<feature type="binding site" evidence="17">
    <location>
        <position position="241"/>
    </location>
    <ligand>
        <name>ATP</name>
        <dbReference type="ChEBI" id="CHEBI:30616"/>
        <label>1</label>
    </ligand>
</feature>
<feature type="binding site" evidence="17">
    <location>
        <position position="843"/>
    </location>
    <ligand>
        <name>Mn(2+)</name>
        <dbReference type="ChEBI" id="CHEBI:29035"/>
        <label>3</label>
    </ligand>
</feature>
<evidence type="ECO:0000256" key="17">
    <source>
        <dbReference type="HAMAP-Rule" id="MF_01210"/>
    </source>
</evidence>
<accession>A0A1H2UYK9</accession>
<feature type="binding site" evidence="17">
    <location>
        <position position="298"/>
    </location>
    <ligand>
        <name>ATP</name>
        <dbReference type="ChEBI" id="CHEBI:30616"/>
        <label>1</label>
    </ligand>
</feature>
<comment type="catalytic activity">
    <reaction evidence="14 17">
        <text>hydrogencarbonate + NH4(+) + 2 ATP = carbamoyl phosphate + 2 ADP + phosphate + 2 H(+)</text>
        <dbReference type="Rhea" id="RHEA:18029"/>
        <dbReference type="ChEBI" id="CHEBI:15378"/>
        <dbReference type="ChEBI" id="CHEBI:17544"/>
        <dbReference type="ChEBI" id="CHEBI:28938"/>
        <dbReference type="ChEBI" id="CHEBI:30616"/>
        <dbReference type="ChEBI" id="CHEBI:43474"/>
        <dbReference type="ChEBI" id="CHEBI:58228"/>
        <dbReference type="ChEBI" id="CHEBI:456216"/>
        <dbReference type="EC" id="6.3.4.16"/>
    </reaction>
</comment>
<dbReference type="Gene3D" id="1.10.1030.10">
    <property type="entry name" value="Carbamoyl-phosphate synthetase, large subunit oligomerisation domain"/>
    <property type="match status" value="1"/>
</dbReference>
<feature type="binding site" evidence="17">
    <location>
        <position position="208"/>
    </location>
    <ligand>
        <name>ATP</name>
        <dbReference type="ChEBI" id="CHEBI:30616"/>
        <label>1</label>
    </ligand>
</feature>
<evidence type="ECO:0000256" key="6">
    <source>
        <dbReference type="ARBA" id="ARBA00022605"/>
    </source>
</evidence>
<comment type="domain">
    <text evidence="17">The large subunit is composed of 2 ATP-grasp domains that are involved in binding the 2 ATP molecules needed for carbamoyl phosphate synthesis. The N-terminal ATP-grasp domain (referred to as the carboxyphosphate synthetic component) catalyzes the ATP-dependent phosphorylation of hydrogencarbonate to carboxyphosphate and the subsequent nucleophilic attack by ammonia to form a carbamate intermediate. The C-terminal ATP-grasp domain (referred to as the carbamoyl phosphate synthetic component) then catalyzes the phosphorylation of carbamate with the second ATP to form the end product carbamoyl phosphate. The reactive and unstable enzyme intermediates are sequentially channeled from one active site to the next through the interior of the protein over a distance of at least 96 A.</text>
</comment>
<comment type="function">
    <text evidence="16">Small subunit of the glutamine-dependent carbamoyl phosphate synthetase (CPSase). CPSase catalyzes the formation of carbamoyl phosphate from the ammonia moiety of glutamine, carbonate, and phosphate donated by ATP, constituting the first step of the biosynthetic pathway leading to pyrimidine nucleotides. The large subunit (synthetase) binds the substrates ammonia (free or transferred from glutamine from the small subunit), hydrogencarbonate and ATP and carries out an ATP-coupled ligase reaction, activating hydrogencarbonate by forming carboxy phosphate which reacts with ammonia to form carbamoyl phosphate.</text>
</comment>
<comment type="cofactor">
    <cofactor evidence="1">
        <name>Mn(2+)</name>
        <dbReference type="ChEBI" id="CHEBI:29035"/>
    </cofactor>
</comment>
<dbReference type="Gene3D" id="3.30.1490.20">
    <property type="entry name" value="ATP-grasp fold, A domain"/>
    <property type="match status" value="1"/>
</dbReference>
<comment type="function">
    <text evidence="17">Large subunit of the glutamine-dependent carbamoyl phosphate synthetase (CPSase). CPSase catalyzes the formation of carbamoyl phosphate from the ammonia moiety of glutamine, carbonate, and phosphate donated by ATP, constituting the first step of 2 biosynthetic pathways, one leading to arginine and/or urea and the other to pyrimidine nucleotides. The large subunit (synthetase) binds the substrates ammonia (free or transferred from glutamine from the small subunit), hydrogencarbonate and ATP and carries out an ATP-coupled ligase reaction, activating hydrogencarbonate by forming carboxy phosphate which reacts with ammonia to form carbamoyl phosphate.</text>
</comment>
<dbReference type="InterPro" id="IPR036897">
    <property type="entry name" value="CarbamoylP_synth_lsu_oligo_sf"/>
</dbReference>
<dbReference type="InterPro" id="IPR036914">
    <property type="entry name" value="MGS-like_dom_sf"/>
</dbReference>
<dbReference type="InterPro" id="IPR005479">
    <property type="entry name" value="CPAse_ATP-bd"/>
</dbReference>
<reference evidence="20" key="3">
    <citation type="submission" date="2023-02" db="EMBL/GenBank/DDBJ databases">
        <title>Proposal of a novel subspecies: Alicyclobacillus hesperidum subspecies aegle.</title>
        <authorList>
            <person name="Goto K."/>
            <person name="Fujii T."/>
            <person name="Yasui K."/>
            <person name="Mochida K."/>
            <person name="Kato-Tanaka Y."/>
            <person name="Morohoshi S."/>
            <person name="An S.Y."/>
            <person name="Kasai H."/>
            <person name="Yokota A."/>
        </authorList>
    </citation>
    <scope>NUCLEOTIDE SEQUENCE</scope>
    <source>
        <strain evidence="20">DSM 12766</strain>
    </source>
</reference>
<dbReference type="PRINTS" id="PR00098">
    <property type="entry name" value="CPSASE"/>
</dbReference>
<dbReference type="Pfam" id="PF25596">
    <property type="entry name" value="CPSase_L_D1"/>
    <property type="match status" value="2"/>
</dbReference>
<keyword evidence="5 17" id="KW-0436">Ligase</keyword>
<dbReference type="InterPro" id="IPR011607">
    <property type="entry name" value="MGS-like_dom"/>
</dbReference>
<dbReference type="GO" id="GO:0044205">
    <property type="term" value="P:'de novo' UMP biosynthetic process"/>
    <property type="evidence" value="ECO:0007669"/>
    <property type="project" value="UniProtKB-UniRule"/>
</dbReference>
<dbReference type="FunFam" id="3.30.1490.20:FF:000001">
    <property type="entry name" value="Carbamoyl-phosphate synthase large chain"/>
    <property type="match status" value="1"/>
</dbReference>
<dbReference type="STRING" id="89784.SAMN04489725_10947"/>
<keyword evidence="6 17" id="KW-0028">Amino-acid biosynthesis</keyword>
<evidence type="ECO:0000256" key="9">
    <source>
        <dbReference type="ARBA" id="ARBA00022741"/>
    </source>
</evidence>
<feature type="binding site" evidence="17">
    <location>
        <position position="176"/>
    </location>
    <ligand>
        <name>ATP</name>
        <dbReference type="ChEBI" id="CHEBI:30616"/>
        <label>1</label>
    </ligand>
</feature>
<dbReference type="GO" id="GO:0004087">
    <property type="term" value="F:carbamoyl-phosphate synthase (ammonia) activity"/>
    <property type="evidence" value="ECO:0007669"/>
    <property type="project" value="UniProtKB-EC"/>
</dbReference>
<keyword evidence="7" id="KW-0479">Metal-binding</keyword>
<feature type="binding site" evidence="17">
    <location>
        <position position="845"/>
    </location>
    <ligand>
        <name>Mn(2+)</name>
        <dbReference type="ChEBI" id="CHEBI:29035"/>
        <label>4</label>
    </ligand>
</feature>
<feature type="binding site" evidence="17">
    <location>
        <position position="843"/>
    </location>
    <ligand>
        <name>Mg(2+)</name>
        <dbReference type="ChEBI" id="CHEBI:18420"/>
        <label>4</label>
    </ligand>
</feature>
<feature type="binding site" evidence="17">
    <location>
        <position position="789"/>
    </location>
    <ligand>
        <name>ATP</name>
        <dbReference type="ChEBI" id="CHEBI:30616"/>
        <label>2</label>
    </ligand>
</feature>
<dbReference type="HAMAP" id="MF_01210_A">
    <property type="entry name" value="CPSase_L_chain_A"/>
    <property type="match status" value="1"/>
</dbReference>
<feature type="binding site" evidence="17">
    <location>
        <position position="791"/>
    </location>
    <ligand>
        <name>ATP</name>
        <dbReference type="ChEBI" id="CHEBI:30616"/>
        <label>2</label>
    </ligand>
</feature>
<keyword evidence="8 17" id="KW-0677">Repeat</keyword>
<comment type="pathway">
    <text evidence="2 17">Amino-acid biosynthesis; L-arginine biosynthesis; carbamoyl phosphate from bicarbonate: step 1/1.</text>
</comment>
<dbReference type="PANTHER" id="PTHR11405:SF53">
    <property type="entry name" value="CARBAMOYL-PHOSPHATE SYNTHASE [AMMONIA], MITOCHONDRIAL"/>
    <property type="match status" value="1"/>
</dbReference>
<keyword evidence="22" id="KW-1185">Reference proteome</keyword>
<evidence type="ECO:0000256" key="11">
    <source>
        <dbReference type="ARBA" id="ARBA00022842"/>
    </source>
</evidence>
<evidence type="ECO:0000256" key="13">
    <source>
        <dbReference type="ARBA" id="ARBA00023211"/>
    </source>
</evidence>
<dbReference type="RefSeq" id="WP_074693182.1">
    <property type="nucleotide sequence ID" value="NZ_BSRA01000014.1"/>
</dbReference>
<evidence type="ECO:0000256" key="15">
    <source>
        <dbReference type="ARBA" id="ARBA00048816"/>
    </source>
</evidence>
<dbReference type="EMBL" id="FNOJ01000009">
    <property type="protein sequence ID" value="SDW60714.1"/>
    <property type="molecule type" value="Genomic_DNA"/>
</dbReference>
<evidence type="ECO:0000256" key="14">
    <source>
        <dbReference type="ARBA" id="ARBA00047359"/>
    </source>
</evidence>
<evidence type="ECO:0000259" key="18">
    <source>
        <dbReference type="PROSITE" id="PS50975"/>
    </source>
</evidence>
<dbReference type="SUPFAM" id="SSF52440">
    <property type="entry name" value="PreATP-grasp domain"/>
    <property type="match status" value="2"/>
</dbReference>
<dbReference type="InterPro" id="IPR005480">
    <property type="entry name" value="CPSase_lsu_oligo"/>
</dbReference>
<feature type="binding site" evidence="17">
    <location>
        <position position="284"/>
    </location>
    <ligand>
        <name>Mg(2+)</name>
        <dbReference type="ChEBI" id="CHEBI:18420"/>
        <label>1</label>
    </ligand>
</feature>
<feature type="binding site" evidence="17">
    <location>
        <position position="169"/>
    </location>
    <ligand>
        <name>ATP</name>
        <dbReference type="ChEBI" id="CHEBI:30616"/>
        <label>1</label>
    </ligand>
</feature>
<feature type="binding site" evidence="17">
    <location>
        <position position="757"/>
    </location>
    <ligand>
        <name>ATP</name>
        <dbReference type="ChEBI" id="CHEBI:30616"/>
        <label>2</label>
    </ligand>
</feature>
<dbReference type="PANTHER" id="PTHR11405">
    <property type="entry name" value="CARBAMOYLTRANSFERASE FAMILY MEMBER"/>
    <property type="match status" value="1"/>
</dbReference>
<dbReference type="InterPro" id="IPR016185">
    <property type="entry name" value="PreATP-grasp_dom_sf"/>
</dbReference>
<dbReference type="CDD" id="cd01424">
    <property type="entry name" value="MGS_CPS_II"/>
    <property type="match status" value="1"/>
</dbReference>
<feature type="binding site" evidence="17">
    <location>
        <position position="210"/>
    </location>
    <ligand>
        <name>ATP</name>
        <dbReference type="ChEBI" id="CHEBI:30616"/>
        <label>1</label>
    </ligand>
</feature>
<feature type="binding site" evidence="17">
    <location>
        <position position="215"/>
    </location>
    <ligand>
        <name>ATP</name>
        <dbReference type="ChEBI" id="CHEBI:30616"/>
        <label>1</label>
    </ligand>
</feature>
<evidence type="ECO:0000256" key="1">
    <source>
        <dbReference type="ARBA" id="ARBA00001936"/>
    </source>
</evidence>
<comment type="subunit">
    <text evidence="17">Composed of two chains; the small (or glutamine) chain promotes the hydrolysis of glutamine to ammonia, which is used by the large (or ammonia) chain to synthesize carbamoyl phosphate. Tetramer of heterodimers (alpha,beta)4.</text>
</comment>
<dbReference type="FunFam" id="3.40.50.20:FF:000001">
    <property type="entry name" value="Carbamoyl-phosphate synthase large chain"/>
    <property type="match status" value="1"/>
</dbReference>
<dbReference type="SMART" id="SM01209">
    <property type="entry name" value="GARS_A"/>
    <property type="match status" value="1"/>
</dbReference>
<feature type="binding site" evidence="17">
    <location>
        <position position="175"/>
    </location>
    <ligand>
        <name>ATP</name>
        <dbReference type="ChEBI" id="CHEBI:30616"/>
        <label>1</label>
    </ligand>
</feature>
<evidence type="ECO:0000256" key="7">
    <source>
        <dbReference type="ARBA" id="ARBA00022723"/>
    </source>
</evidence>
<feature type="binding site" evidence="17">
    <location>
        <position position="298"/>
    </location>
    <ligand>
        <name>Mg(2+)</name>
        <dbReference type="ChEBI" id="CHEBI:18420"/>
        <label>2</label>
    </ligand>
</feature>
<feature type="domain" description="ATP-grasp" evidence="18">
    <location>
        <begin position="133"/>
        <end position="327"/>
    </location>
</feature>
<dbReference type="InterPro" id="IPR013815">
    <property type="entry name" value="ATP_grasp_subdomain_1"/>
</dbReference>
<feature type="binding site" evidence="17">
    <location>
        <position position="790"/>
    </location>
    <ligand>
        <name>ATP</name>
        <dbReference type="ChEBI" id="CHEBI:30616"/>
        <label>2</label>
    </ligand>
</feature>
<dbReference type="SUPFAM" id="SSF48108">
    <property type="entry name" value="Carbamoyl phosphate synthetase, large subunit connection domain"/>
    <property type="match status" value="1"/>
</dbReference>
<dbReference type="InterPro" id="IPR058047">
    <property type="entry name" value="CPSase_preATP-grasp"/>
</dbReference>
<dbReference type="GO" id="GO:0046872">
    <property type="term" value="F:metal ion binding"/>
    <property type="evidence" value="ECO:0007669"/>
    <property type="project" value="UniProtKB-KW"/>
</dbReference>
<evidence type="ECO:0000256" key="5">
    <source>
        <dbReference type="ARBA" id="ARBA00022598"/>
    </source>
</evidence>
<feature type="binding site" evidence="17">
    <location>
        <position position="129"/>
    </location>
    <ligand>
        <name>ATP</name>
        <dbReference type="ChEBI" id="CHEBI:30616"/>
        <label>1</label>
    </ligand>
</feature>
<organism evidence="21 22">
    <name type="scientific">Alicyclobacillus hesperidum</name>
    <dbReference type="NCBI Taxonomy" id="89784"/>
    <lineage>
        <taxon>Bacteria</taxon>
        <taxon>Bacillati</taxon>
        <taxon>Bacillota</taxon>
        <taxon>Bacilli</taxon>
        <taxon>Bacillales</taxon>
        <taxon>Alicyclobacillaceae</taxon>
        <taxon>Alicyclobacillus</taxon>
    </lineage>
</organism>
<dbReference type="InterPro" id="IPR005483">
    <property type="entry name" value="CPSase_dom"/>
</dbReference>
<comment type="caution">
    <text evidence="17">Lacks conserved residue(s) required for the propagation of feature annotation.</text>
</comment>
<evidence type="ECO:0000256" key="10">
    <source>
        <dbReference type="ARBA" id="ARBA00022840"/>
    </source>
</evidence>
<proteinExistence type="inferred from homology"/>
<feature type="binding site" evidence="17">
    <location>
        <position position="845"/>
    </location>
    <ligand>
        <name>Mg(2+)</name>
        <dbReference type="ChEBI" id="CHEBI:18420"/>
        <label>4</label>
    </ligand>
</feature>
<dbReference type="EC" id="6.3.4.16" evidence="17"/>
<dbReference type="SUPFAM" id="SSF52335">
    <property type="entry name" value="Methylglyoxal synthase-like"/>
    <property type="match status" value="1"/>
</dbReference>
<feature type="binding site" evidence="17">
    <location>
        <position position="284"/>
    </location>
    <ligand>
        <name>Mn(2+)</name>
        <dbReference type="ChEBI" id="CHEBI:29035"/>
        <label>1</label>
    </ligand>
</feature>
<dbReference type="GO" id="GO:0005737">
    <property type="term" value="C:cytoplasm"/>
    <property type="evidence" value="ECO:0007669"/>
    <property type="project" value="TreeGrafter"/>
</dbReference>
<feature type="binding site" evidence="17">
    <location>
        <position position="843"/>
    </location>
    <ligand>
        <name>Mg(2+)</name>
        <dbReference type="ChEBI" id="CHEBI:18420"/>
        <label>3</label>
    </ligand>
</feature>
<dbReference type="SMART" id="SM01096">
    <property type="entry name" value="CPSase_L_D3"/>
    <property type="match status" value="1"/>
</dbReference>
<dbReference type="Gene3D" id="3.40.50.1380">
    <property type="entry name" value="Methylglyoxal synthase-like domain"/>
    <property type="match status" value="1"/>
</dbReference>
<keyword evidence="12 17" id="KW-0665">Pyrimidine biosynthesis</keyword>
<comment type="catalytic activity">
    <reaction evidence="15 17">
        <text>hydrogencarbonate + L-glutamine + 2 ATP + H2O = carbamoyl phosphate + L-glutamate + 2 ADP + phosphate + 2 H(+)</text>
        <dbReference type="Rhea" id="RHEA:18633"/>
        <dbReference type="ChEBI" id="CHEBI:15377"/>
        <dbReference type="ChEBI" id="CHEBI:15378"/>
        <dbReference type="ChEBI" id="CHEBI:17544"/>
        <dbReference type="ChEBI" id="CHEBI:29985"/>
        <dbReference type="ChEBI" id="CHEBI:30616"/>
        <dbReference type="ChEBI" id="CHEBI:43474"/>
        <dbReference type="ChEBI" id="CHEBI:58228"/>
        <dbReference type="ChEBI" id="CHEBI:58359"/>
        <dbReference type="ChEBI" id="CHEBI:456216"/>
        <dbReference type="EC" id="6.3.5.5"/>
    </reaction>
</comment>
<dbReference type="UniPathway" id="UPA00068">
    <property type="reaction ID" value="UER00171"/>
</dbReference>
<feature type="binding site" evidence="17">
    <location>
        <position position="300"/>
    </location>
    <ligand>
        <name>Mg(2+)</name>
        <dbReference type="ChEBI" id="CHEBI:18420"/>
        <label>2</label>
    </ligand>
</feature>
<feature type="binding site" evidence="17">
    <location>
        <position position="831"/>
    </location>
    <ligand>
        <name>Mn(2+)</name>
        <dbReference type="ChEBI" id="CHEBI:29035"/>
        <label>3</label>
    </ligand>
</feature>
<feature type="binding site" evidence="17">
    <location>
        <position position="843"/>
    </location>
    <ligand>
        <name>Mn(2+)</name>
        <dbReference type="ChEBI" id="CHEBI:29035"/>
        <label>4</label>
    </ligand>
</feature>
<dbReference type="InterPro" id="IPR033937">
    <property type="entry name" value="MGS_CPS_CarB"/>
</dbReference>
<dbReference type="Proteomes" id="UP000182589">
    <property type="component" value="Unassembled WGS sequence"/>
</dbReference>
<keyword evidence="4 17" id="KW-0055">Arginine biosynthesis</keyword>
<dbReference type="InterPro" id="IPR011761">
    <property type="entry name" value="ATP-grasp"/>
</dbReference>
<feature type="binding site" evidence="17">
    <location>
        <position position="243"/>
    </location>
    <ligand>
        <name>ATP</name>
        <dbReference type="ChEBI" id="CHEBI:30616"/>
        <label>1</label>
    </ligand>
</feature>
<feature type="binding site" evidence="17">
    <location>
        <position position="831"/>
    </location>
    <ligand>
        <name>Mg(2+)</name>
        <dbReference type="ChEBI" id="CHEBI:18420"/>
        <label>3</label>
    </ligand>
</feature>
<dbReference type="UniPathway" id="UPA00070">
    <property type="reaction ID" value="UER00115"/>
</dbReference>
<dbReference type="GO" id="GO:0005524">
    <property type="term" value="F:ATP binding"/>
    <property type="evidence" value="ECO:0007669"/>
    <property type="project" value="UniProtKB-UniRule"/>
</dbReference>
<feature type="domain" description="MGS-like" evidence="19">
    <location>
        <begin position="941"/>
        <end position="1084"/>
    </location>
</feature>
<dbReference type="SMART" id="SM00851">
    <property type="entry name" value="MGS"/>
    <property type="match status" value="1"/>
</dbReference>
<keyword evidence="11" id="KW-0460">Magnesium</keyword>
<feature type="region of interest" description="Carbamoyl phosphate synthetic domain" evidence="17">
    <location>
        <begin position="558"/>
        <end position="940"/>
    </location>
</feature>